<sequence>MLRKFKNFAYAKCKIPREFTLLGLQPRAGMLDSSSWLDANYSSTDAELYILSFSVFCRRKGSSTDLVAGRLQRTSAREYGGRVSLIVRCHN</sequence>
<dbReference type="RefSeq" id="XP_056047017.1">
    <property type="nucleotide sequence ID" value="XM_056186209.1"/>
</dbReference>
<proteinExistence type="predicted"/>
<name>A0AAD7VUW4_9ASCO</name>
<organism evidence="1 2">
    <name type="scientific">Lipomyces tetrasporus</name>
    <dbReference type="NCBI Taxonomy" id="54092"/>
    <lineage>
        <taxon>Eukaryota</taxon>
        <taxon>Fungi</taxon>
        <taxon>Dikarya</taxon>
        <taxon>Ascomycota</taxon>
        <taxon>Saccharomycotina</taxon>
        <taxon>Lipomycetes</taxon>
        <taxon>Lipomycetales</taxon>
        <taxon>Lipomycetaceae</taxon>
        <taxon>Lipomyces</taxon>
    </lineage>
</organism>
<reference evidence="1" key="1">
    <citation type="submission" date="2023-03" db="EMBL/GenBank/DDBJ databases">
        <title>Near-Complete genome sequence of Lipomyces tetrasporous NRRL Y-64009, an oleaginous yeast capable of growing on lignocellulosic hydrolysates.</title>
        <authorList>
            <consortium name="Lawrence Berkeley National Laboratory"/>
            <person name="Jagtap S.S."/>
            <person name="Liu J.-J."/>
            <person name="Walukiewicz H.E."/>
            <person name="Pangilinan J."/>
            <person name="Lipzen A."/>
            <person name="Ahrendt S."/>
            <person name="Koriabine M."/>
            <person name="Cobaugh K."/>
            <person name="Salamov A."/>
            <person name="Yoshinaga Y."/>
            <person name="Ng V."/>
            <person name="Daum C."/>
            <person name="Grigoriev I.V."/>
            <person name="Slininger P.J."/>
            <person name="Dien B.S."/>
            <person name="Jin Y.-S."/>
            <person name="Rao C.V."/>
        </authorList>
    </citation>
    <scope>NUCLEOTIDE SEQUENCE</scope>
    <source>
        <strain evidence="1">NRRL Y-64009</strain>
    </source>
</reference>
<protein>
    <submittedName>
        <fullName evidence="1">Uncharacterized protein</fullName>
    </submittedName>
</protein>
<dbReference type="Proteomes" id="UP001217417">
    <property type="component" value="Unassembled WGS sequence"/>
</dbReference>
<keyword evidence="2" id="KW-1185">Reference proteome</keyword>
<dbReference type="AlphaFoldDB" id="A0AAD7VUW4"/>
<dbReference type="EMBL" id="JARPMG010000001">
    <property type="protein sequence ID" value="KAJ8103567.1"/>
    <property type="molecule type" value="Genomic_DNA"/>
</dbReference>
<evidence type="ECO:0000313" key="2">
    <source>
        <dbReference type="Proteomes" id="UP001217417"/>
    </source>
</evidence>
<evidence type="ECO:0000313" key="1">
    <source>
        <dbReference type="EMBL" id="KAJ8103567.1"/>
    </source>
</evidence>
<accession>A0AAD7VUW4</accession>
<comment type="caution">
    <text evidence="1">The sequence shown here is derived from an EMBL/GenBank/DDBJ whole genome shotgun (WGS) entry which is preliminary data.</text>
</comment>
<gene>
    <name evidence="1" type="ORF">POJ06DRAFT_242274</name>
</gene>
<dbReference type="GeneID" id="80881375"/>